<keyword evidence="2" id="KW-1185">Reference proteome</keyword>
<dbReference type="AlphaFoldDB" id="A0A8J3W0B7"/>
<dbReference type="PIRSF" id="PIRSF017393">
    <property type="entry name" value="MTase_SAV2177"/>
    <property type="match status" value="1"/>
</dbReference>
<dbReference type="Gene3D" id="3.40.50.150">
    <property type="entry name" value="Vaccinia Virus protein VP39"/>
    <property type="match status" value="1"/>
</dbReference>
<dbReference type="CDD" id="cd02440">
    <property type="entry name" value="AdoMet_MTases"/>
    <property type="match status" value="1"/>
</dbReference>
<reference evidence="1" key="1">
    <citation type="submission" date="2021-01" db="EMBL/GenBank/DDBJ databases">
        <title>Whole genome shotgun sequence of Sphaerimonospora thailandensis NBRC 107569.</title>
        <authorList>
            <person name="Komaki H."/>
            <person name="Tamura T."/>
        </authorList>
    </citation>
    <scope>NUCLEOTIDE SEQUENCE</scope>
    <source>
        <strain evidence="1">NBRC 107569</strain>
    </source>
</reference>
<name>A0A8J3W0B7_9ACTN</name>
<dbReference type="SUPFAM" id="SSF53335">
    <property type="entry name" value="S-adenosyl-L-methionine-dependent methyltransferases"/>
    <property type="match status" value="1"/>
</dbReference>
<dbReference type="InterPro" id="IPR029063">
    <property type="entry name" value="SAM-dependent_MTases_sf"/>
</dbReference>
<proteinExistence type="predicted"/>
<protein>
    <recommendedName>
        <fullName evidence="3">S-adenosyl methyltransferase</fullName>
    </recommendedName>
</protein>
<dbReference type="RefSeq" id="WP_204016619.1">
    <property type="nucleotide sequence ID" value="NZ_BOOG01000027.1"/>
</dbReference>
<gene>
    <name evidence="1" type="ORF">Mth01_31610</name>
</gene>
<dbReference type="Proteomes" id="UP000610966">
    <property type="component" value="Unassembled WGS sequence"/>
</dbReference>
<evidence type="ECO:0000313" key="2">
    <source>
        <dbReference type="Proteomes" id="UP000610966"/>
    </source>
</evidence>
<dbReference type="EMBL" id="BOOG01000027">
    <property type="protein sequence ID" value="GIH70908.1"/>
    <property type="molecule type" value="Genomic_DNA"/>
</dbReference>
<evidence type="ECO:0008006" key="3">
    <source>
        <dbReference type="Google" id="ProtNLM"/>
    </source>
</evidence>
<dbReference type="InterPro" id="IPR006764">
    <property type="entry name" value="SAM_dep_MeTrfase_SAV2177_type"/>
</dbReference>
<dbReference type="Pfam" id="PF04672">
    <property type="entry name" value="Methyltransf_19"/>
    <property type="match status" value="1"/>
</dbReference>
<accession>A0A8J3W0B7</accession>
<evidence type="ECO:0000313" key="1">
    <source>
        <dbReference type="EMBL" id="GIH70908.1"/>
    </source>
</evidence>
<comment type="caution">
    <text evidence="1">The sequence shown here is derived from an EMBL/GenBank/DDBJ whole genome shotgun (WGS) entry which is preliminary data.</text>
</comment>
<sequence>MADDAPAPPKINTSVPHPARIYDYLLGGKDNFEADRKVAEATVAASPGVLQGVRDNRAFLGRAVRFLAEQGITQFLDIGTGIPTQGNTHEVAQAVNPAARVVYVDNDPIVMAHARALLRSTPEGRTAYIEADLRDPDSILKHPDTLATLDFDQPIAVVIVGTLMYVDDEEDAFGVVKRYTDAVVPGSHLAITHVTADFEPESLEAFAEAYNSTHEMLTLRTGAEIMRFFDGFELVEPGMVGLSHWRPAPGEDSYRRTHGAYGAVGRKL</sequence>
<organism evidence="1 2">
    <name type="scientific">Sphaerimonospora thailandensis</name>
    <dbReference type="NCBI Taxonomy" id="795644"/>
    <lineage>
        <taxon>Bacteria</taxon>
        <taxon>Bacillati</taxon>
        <taxon>Actinomycetota</taxon>
        <taxon>Actinomycetes</taxon>
        <taxon>Streptosporangiales</taxon>
        <taxon>Streptosporangiaceae</taxon>
        <taxon>Sphaerimonospora</taxon>
    </lineage>
</organism>